<evidence type="ECO:0000313" key="2">
    <source>
        <dbReference type="Proteomes" id="UP000198724"/>
    </source>
</evidence>
<keyword evidence="2" id="KW-1185">Reference proteome</keyword>
<name>A0A1I2U3K7_9BACT</name>
<proteinExistence type="predicted"/>
<reference evidence="2" key="1">
    <citation type="submission" date="2016-10" db="EMBL/GenBank/DDBJ databases">
        <authorList>
            <person name="Varghese N."/>
            <person name="Submissions S."/>
        </authorList>
    </citation>
    <scope>NUCLEOTIDE SEQUENCE [LARGE SCALE GENOMIC DNA]</scope>
    <source>
        <strain evidence="2">LP51</strain>
    </source>
</reference>
<protein>
    <submittedName>
        <fullName evidence="1">Uncharacterized protein</fullName>
    </submittedName>
</protein>
<evidence type="ECO:0000313" key="1">
    <source>
        <dbReference type="EMBL" id="SFG71668.1"/>
    </source>
</evidence>
<accession>A0A1I2U3K7</accession>
<gene>
    <name evidence="1" type="ORF">SAMN05421739_103387</name>
</gene>
<dbReference type="EMBL" id="FOOT01000003">
    <property type="protein sequence ID" value="SFG71668.1"/>
    <property type="molecule type" value="Genomic_DNA"/>
</dbReference>
<dbReference type="Proteomes" id="UP000198724">
    <property type="component" value="Unassembled WGS sequence"/>
</dbReference>
<dbReference type="AlphaFoldDB" id="A0A1I2U3K7"/>
<sequence length="67" mass="7671">MVSWFEGDNYKIVADDDSNYELIIAFCLMLDNQNSSNDNGNTVTIDFGNIGPQAKEFNYEWRAKQLS</sequence>
<organism evidence="1 2">
    <name type="scientific">Pontibacter chinhatensis</name>
    <dbReference type="NCBI Taxonomy" id="1436961"/>
    <lineage>
        <taxon>Bacteria</taxon>
        <taxon>Pseudomonadati</taxon>
        <taxon>Bacteroidota</taxon>
        <taxon>Cytophagia</taxon>
        <taxon>Cytophagales</taxon>
        <taxon>Hymenobacteraceae</taxon>
        <taxon>Pontibacter</taxon>
    </lineage>
</organism>
<dbReference type="STRING" id="1436961.SAMN05421739_103387"/>